<dbReference type="InterPro" id="IPR001789">
    <property type="entry name" value="Sig_transdc_resp-reg_receiver"/>
</dbReference>
<dbReference type="InterPro" id="IPR036388">
    <property type="entry name" value="WH-like_DNA-bd_sf"/>
</dbReference>
<dbReference type="Gene3D" id="1.10.10.10">
    <property type="entry name" value="Winged helix-like DNA-binding domain superfamily/Winged helix DNA-binding domain"/>
    <property type="match status" value="1"/>
</dbReference>
<dbReference type="EMBL" id="CP009933">
    <property type="protein sequence ID" value="AKA67970.1"/>
    <property type="molecule type" value="Genomic_DNA"/>
</dbReference>
<organism evidence="7 8">
    <name type="scientific">Clostridium scatologenes</name>
    <dbReference type="NCBI Taxonomy" id="1548"/>
    <lineage>
        <taxon>Bacteria</taxon>
        <taxon>Bacillati</taxon>
        <taxon>Bacillota</taxon>
        <taxon>Clostridia</taxon>
        <taxon>Eubacteriales</taxon>
        <taxon>Clostridiaceae</taxon>
        <taxon>Clostridium</taxon>
    </lineage>
</organism>
<dbReference type="Pfam" id="PF03861">
    <property type="entry name" value="ANTAR"/>
    <property type="match status" value="1"/>
</dbReference>
<dbReference type="PIRSF" id="PIRSF036382">
    <property type="entry name" value="RR_antiterm"/>
    <property type="match status" value="1"/>
</dbReference>
<dbReference type="PROSITE" id="PS50921">
    <property type="entry name" value="ANTAR"/>
    <property type="match status" value="1"/>
</dbReference>
<dbReference type="SUPFAM" id="SSF52172">
    <property type="entry name" value="CheY-like"/>
    <property type="match status" value="1"/>
</dbReference>
<gene>
    <name evidence="7" type="ORF">CSCA_0845</name>
</gene>
<keyword evidence="2 4" id="KW-0597">Phosphoprotein</keyword>
<name>A0A0E3JZ51_CLOSL</name>
<reference evidence="7 8" key="1">
    <citation type="journal article" date="2015" name="J. Biotechnol.">
        <title>Complete genome sequence of a malodorant-producing acetogen, Clostridium scatologenes ATCC 25775(T).</title>
        <authorList>
            <person name="Zhu Z."/>
            <person name="Guo T."/>
            <person name="Zheng H."/>
            <person name="Song T."/>
            <person name="Ouyang P."/>
            <person name="Xie J."/>
        </authorList>
    </citation>
    <scope>NUCLEOTIDE SEQUENCE [LARGE SCALE GENOMIC DNA]</scope>
    <source>
        <strain evidence="7 8">ATCC 25775</strain>
    </source>
</reference>
<dbReference type="SMART" id="SM01012">
    <property type="entry name" value="ANTAR"/>
    <property type="match status" value="1"/>
</dbReference>
<evidence type="ECO:0000313" key="8">
    <source>
        <dbReference type="Proteomes" id="UP000033115"/>
    </source>
</evidence>
<dbReference type="PROSITE" id="PS50110">
    <property type="entry name" value="RESPONSE_REGULATORY"/>
    <property type="match status" value="1"/>
</dbReference>
<dbReference type="GO" id="GO:0000160">
    <property type="term" value="P:phosphorelay signal transduction system"/>
    <property type="evidence" value="ECO:0007669"/>
    <property type="project" value="InterPro"/>
</dbReference>
<dbReference type="GO" id="GO:0003723">
    <property type="term" value="F:RNA binding"/>
    <property type="evidence" value="ECO:0007669"/>
    <property type="project" value="InterPro"/>
</dbReference>
<dbReference type="STRING" id="1548.CSCA_0845"/>
<proteinExistence type="predicted"/>
<dbReference type="InterPro" id="IPR050595">
    <property type="entry name" value="Bact_response_regulator"/>
</dbReference>
<keyword evidence="8" id="KW-1185">Reference proteome</keyword>
<dbReference type="KEGG" id="csq:CSCA_0845"/>
<sequence length="189" mass="21861">MNNYKIVVADSDSTCRKLISELLKKRGYNVYQAGDGGEALRLSRRIYPHLVIMDINLLGINGYKTAKIIEEDRISSVIFSTSNVDSVFYEKLKTMNIFAYIVRPINSEQLYQTVEFSINNIDKVNSLQEKIQHLETELVNRKKIDKAKGIVMEKLKISENEAYKYLRKKSMDYCISMDVLAEKIIKKYG</sequence>
<accession>A0A0E3JZ51</accession>
<dbReference type="Proteomes" id="UP000033115">
    <property type="component" value="Chromosome"/>
</dbReference>
<evidence type="ECO:0000259" key="5">
    <source>
        <dbReference type="PROSITE" id="PS50110"/>
    </source>
</evidence>
<dbReference type="AlphaFoldDB" id="A0A0E3JZ51"/>
<dbReference type="InterPro" id="IPR008327">
    <property type="entry name" value="Sig_transdc_resp-reg_antiterm"/>
</dbReference>
<evidence type="ECO:0000256" key="3">
    <source>
        <dbReference type="ARBA" id="ARBA00024867"/>
    </source>
</evidence>
<dbReference type="HOGENOM" id="CLU_000445_69_8_9"/>
<dbReference type="InterPro" id="IPR005561">
    <property type="entry name" value="ANTAR"/>
</dbReference>
<dbReference type="SMART" id="SM00448">
    <property type="entry name" value="REC"/>
    <property type="match status" value="1"/>
</dbReference>
<dbReference type="PANTHER" id="PTHR44591">
    <property type="entry name" value="STRESS RESPONSE REGULATOR PROTEIN 1"/>
    <property type="match status" value="1"/>
</dbReference>
<dbReference type="Gene3D" id="3.40.50.2300">
    <property type="match status" value="1"/>
</dbReference>
<feature type="domain" description="ANTAR" evidence="6">
    <location>
        <begin position="124"/>
        <end position="185"/>
    </location>
</feature>
<evidence type="ECO:0000259" key="6">
    <source>
        <dbReference type="PROSITE" id="PS50921"/>
    </source>
</evidence>
<comment type="function">
    <text evidence="3">May play the central regulatory role in sporulation. It may be an element of the effector pathway responsible for the activation of sporulation genes in response to nutritional stress. Spo0A may act in concert with spo0H (a sigma factor) to control the expression of some genes that are critical to the sporulation process.</text>
</comment>
<dbReference type="PANTHER" id="PTHR44591:SF20">
    <property type="entry name" value="PROTEIN PILH"/>
    <property type="match status" value="1"/>
</dbReference>
<protein>
    <recommendedName>
        <fullName evidence="1">Stage 0 sporulation protein A homolog</fullName>
    </recommendedName>
</protein>
<evidence type="ECO:0000256" key="2">
    <source>
        <dbReference type="ARBA" id="ARBA00022553"/>
    </source>
</evidence>
<feature type="modified residue" description="4-aspartylphosphate" evidence="4">
    <location>
        <position position="54"/>
    </location>
</feature>
<evidence type="ECO:0000256" key="1">
    <source>
        <dbReference type="ARBA" id="ARBA00018672"/>
    </source>
</evidence>
<feature type="domain" description="Response regulatory" evidence="5">
    <location>
        <begin position="5"/>
        <end position="118"/>
    </location>
</feature>
<dbReference type="RefSeq" id="WP_029162755.1">
    <property type="nucleotide sequence ID" value="NZ_CP009933.1"/>
</dbReference>
<evidence type="ECO:0000256" key="4">
    <source>
        <dbReference type="PROSITE-ProRule" id="PRU00169"/>
    </source>
</evidence>
<evidence type="ECO:0000313" key="7">
    <source>
        <dbReference type="EMBL" id="AKA67970.1"/>
    </source>
</evidence>
<dbReference type="InterPro" id="IPR011006">
    <property type="entry name" value="CheY-like_superfamily"/>
</dbReference>
<dbReference type="Pfam" id="PF00072">
    <property type="entry name" value="Response_reg"/>
    <property type="match status" value="1"/>
</dbReference>